<dbReference type="SUPFAM" id="SSF55144">
    <property type="entry name" value="LigT-like"/>
    <property type="match status" value="1"/>
</dbReference>
<keyword evidence="2" id="KW-1185">Reference proteome</keyword>
<dbReference type="RefSeq" id="WP_048116283.1">
    <property type="nucleotide sequence ID" value="NZ_CP011070.1"/>
</dbReference>
<dbReference type="Pfam" id="PF07823">
    <property type="entry name" value="CPDase"/>
    <property type="match status" value="1"/>
</dbReference>
<proteinExistence type="predicted"/>
<dbReference type="Proteomes" id="UP000032408">
    <property type="component" value="Chromosome"/>
</dbReference>
<dbReference type="STRING" id="1580092.NADRNF5_1340"/>
<dbReference type="GO" id="GO:0009187">
    <property type="term" value="P:cyclic nucleotide metabolic process"/>
    <property type="evidence" value="ECO:0007669"/>
    <property type="project" value="TreeGrafter"/>
</dbReference>
<dbReference type="GeneID" id="24820529"/>
<gene>
    <name evidence="1" type="ORF">NADRNF5_1340</name>
</gene>
<dbReference type="HOGENOM" id="CLU_081919_2_0_2"/>
<protein>
    <submittedName>
        <fullName evidence="1">HAD-superfamily hydrolase subfamily IA, variant 3</fullName>
    </submittedName>
</protein>
<reference evidence="2" key="1">
    <citation type="submission" date="2015-03" db="EMBL/GenBank/DDBJ databases">
        <title>Characterization of two novel Thaumarchaeota isolated from the Northern Adriatic Sea.</title>
        <authorList>
            <person name="Bayer B."/>
            <person name="Vojvoda J."/>
            <person name="Offre P."/>
            <person name="Srivastava A."/>
            <person name="Elisabeth N."/>
            <person name="Garcia J.A.L."/>
            <person name="Schleper C."/>
            <person name="Herndl G.J."/>
        </authorList>
    </citation>
    <scope>NUCLEOTIDE SEQUENCE [LARGE SCALE GENOMIC DNA]</scope>
    <source>
        <strain evidence="2">NF5</strain>
    </source>
</reference>
<dbReference type="EMBL" id="CP011070">
    <property type="protein sequence ID" value="AJW71026.1"/>
    <property type="molecule type" value="Genomic_DNA"/>
</dbReference>
<dbReference type="InterPro" id="IPR012386">
    <property type="entry name" value="Cyclic-nucl_3Pdiesterase"/>
</dbReference>
<dbReference type="Gene3D" id="3.90.1140.10">
    <property type="entry name" value="Cyclic phosphodiesterase"/>
    <property type="match status" value="1"/>
</dbReference>
<keyword evidence="1" id="KW-0378">Hydrolase</keyword>
<dbReference type="InterPro" id="IPR009097">
    <property type="entry name" value="Cyclic_Pdiesterase"/>
</dbReference>
<sequence>MYAVWFVFEKNDAEYFTNIIQELSTKYNSQSFKPHITAYGLVDVDLEKLDKIVTNSIQGQKSFVIEKSKISYSDVFWKTLFVEFKPNEQLIRINKKLTEPLEYFSKYEFIPHASLIYKKMNQDEQQKLANSISIKDHFKVTGMWIQKFHEDIDKWNIVKKYAFS</sequence>
<organism evidence="1 2">
    <name type="scientific">Nitrosopumilus adriaticus</name>
    <dbReference type="NCBI Taxonomy" id="1580092"/>
    <lineage>
        <taxon>Archaea</taxon>
        <taxon>Nitrososphaerota</taxon>
        <taxon>Nitrososphaeria</taxon>
        <taxon>Nitrosopumilales</taxon>
        <taxon>Nitrosopumilaceae</taxon>
        <taxon>Nitrosopumilus</taxon>
    </lineage>
</organism>
<dbReference type="GO" id="GO:0004113">
    <property type="term" value="F:2',3'-cyclic-nucleotide 3'-phosphodiesterase activity"/>
    <property type="evidence" value="ECO:0007669"/>
    <property type="project" value="TreeGrafter"/>
</dbReference>
<dbReference type="OrthoDB" id="12239at2157"/>
<evidence type="ECO:0000313" key="2">
    <source>
        <dbReference type="Proteomes" id="UP000032408"/>
    </source>
</evidence>
<accession>A0A0D5C2T3</accession>
<evidence type="ECO:0000313" key="1">
    <source>
        <dbReference type="EMBL" id="AJW71026.1"/>
    </source>
</evidence>
<dbReference type="PANTHER" id="PTHR28141">
    <property type="entry name" value="2',3'-CYCLIC-NUCLEOTIDE 3'-PHOSPHODIESTERASE"/>
    <property type="match status" value="1"/>
</dbReference>
<dbReference type="PANTHER" id="PTHR28141:SF1">
    <property type="entry name" value="2',3'-CYCLIC-NUCLEOTIDE 3'-PHOSPHODIESTERASE"/>
    <property type="match status" value="1"/>
</dbReference>
<dbReference type="AlphaFoldDB" id="A0A0D5C2T3"/>
<reference evidence="1 2" key="2">
    <citation type="journal article" date="2016" name="ISME J.">
        <title>Physiological and genomic characterization of two novel marine thaumarchaeal strains indicates niche differentiation.</title>
        <authorList>
            <person name="Bayer B."/>
            <person name="Vojvoda J."/>
            <person name="Offre P."/>
            <person name="Alves R.J."/>
            <person name="Elisabeth N.H."/>
            <person name="Garcia J.A."/>
            <person name="Volland J.M."/>
            <person name="Srivastava A."/>
            <person name="Schleper C."/>
            <person name="Herndl G.J."/>
        </authorList>
    </citation>
    <scope>NUCLEOTIDE SEQUENCE [LARGE SCALE GENOMIC DNA]</scope>
    <source>
        <strain evidence="1 2">NF5</strain>
    </source>
</reference>
<dbReference type="KEGG" id="nin:NADRNF5_1340"/>
<name>A0A0D5C2T3_9ARCH</name>